<dbReference type="Gene3D" id="3.40.50.300">
    <property type="entry name" value="P-loop containing nucleotide triphosphate hydrolases"/>
    <property type="match status" value="1"/>
</dbReference>
<feature type="modified residue" description="ADP-ribosylarginine; by dinitrogenase reductase ADP-ribosyltransferase" evidence="14 15">
    <location>
        <position position="97"/>
    </location>
</feature>
<evidence type="ECO:0000256" key="11">
    <source>
        <dbReference type="ARBA" id="ARBA00023014"/>
    </source>
</evidence>
<evidence type="ECO:0000256" key="8">
    <source>
        <dbReference type="ARBA" id="ARBA00022840"/>
    </source>
</evidence>
<feature type="binding site" evidence="14">
    <location>
        <begin position="8"/>
        <end position="15"/>
    </location>
    <ligand>
        <name>ATP</name>
        <dbReference type="ChEBI" id="CHEBI:30616"/>
    </ligand>
</feature>
<evidence type="ECO:0000256" key="13">
    <source>
        <dbReference type="ARBA" id="ARBA00047967"/>
    </source>
</evidence>
<dbReference type="NCBIfam" id="NF009701">
    <property type="entry name" value="PRK13230.1"/>
    <property type="match status" value="1"/>
</dbReference>
<evidence type="ECO:0000256" key="2">
    <source>
        <dbReference type="ARBA" id="ARBA00005504"/>
    </source>
</evidence>
<feature type="binding site" evidence="14">
    <location>
        <position position="130"/>
    </location>
    <ligand>
        <name>[4Fe-4S] cluster</name>
        <dbReference type="ChEBI" id="CHEBI:49883"/>
        <note>ligand shared between dimeric partners</note>
    </ligand>
</feature>
<dbReference type="GO" id="GO:0046872">
    <property type="term" value="F:metal ion binding"/>
    <property type="evidence" value="ECO:0007669"/>
    <property type="project" value="UniProtKB-KW"/>
</dbReference>
<dbReference type="InterPro" id="IPR030655">
    <property type="entry name" value="NifH/chlL_CS"/>
</dbReference>
<gene>
    <name evidence="14" type="primary">nifH</name>
    <name evidence="17" type="ordered locus">Mvol_0700</name>
</gene>
<dbReference type="PROSITE" id="PS51026">
    <property type="entry name" value="NIFH_FRXC_3"/>
    <property type="match status" value="1"/>
</dbReference>
<comment type="PTM">
    <text evidence="15">The reversible ADP-ribosylation of Arg inactivates the nitrogenase reductase and regulates nitrogenase activity.</text>
</comment>
<dbReference type="eggNOG" id="arCOG00590">
    <property type="taxonomic scope" value="Archaea"/>
</dbReference>
<evidence type="ECO:0000256" key="3">
    <source>
        <dbReference type="ARBA" id="ARBA00011738"/>
    </source>
</evidence>
<reference evidence="17 18" key="1">
    <citation type="submission" date="2010-05" db="EMBL/GenBank/DDBJ databases">
        <title>Complete sequence of Methanococcus voltae A3.</title>
        <authorList>
            <consortium name="US DOE Joint Genome Institute"/>
            <person name="Lucas S."/>
            <person name="Copeland A."/>
            <person name="Lapidus A."/>
            <person name="Cheng J.-F."/>
            <person name="Bruce D."/>
            <person name="Goodwin L."/>
            <person name="Pitluck S."/>
            <person name="Lowry S."/>
            <person name="Clum A."/>
            <person name="Land M."/>
            <person name="Hauser L."/>
            <person name="Kyrpides N."/>
            <person name="Mikhailova N."/>
            <person name="Whitman W.B."/>
            <person name="Woyke T."/>
        </authorList>
    </citation>
    <scope>NUCLEOTIDE SEQUENCE [LARGE SCALE GENOMIC DNA]</scope>
    <source>
        <strain evidence="18">ATCC BAA-1334 / A3</strain>
    </source>
</reference>
<dbReference type="Proteomes" id="UP000007722">
    <property type="component" value="Chromosome"/>
</dbReference>
<dbReference type="CDD" id="cd02040">
    <property type="entry name" value="NifH"/>
    <property type="match status" value="1"/>
</dbReference>
<dbReference type="AlphaFoldDB" id="D7DT99"/>
<comment type="function">
    <text evidence="1 14">The key enzymatic reactions in nitrogen fixation are catalyzed by the nitrogenase complex, which has 2 components: the iron protein and the molybdenum-iron protein.</text>
</comment>
<comment type="subunit">
    <text evidence="3 14">Homodimer.</text>
</comment>
<dbReference type="KEGG" id="mvo:Mvol_0700"/>
<evidence type="ECO:0000256" key="6">
    <source>
        <dbReference type="ARBA" id="ARBA00022741"/>
    </source>
</evidence>
<comment type="cofactor">
    <cofactor evidence="14">
        <name>[4Fe-4S] cluster</name>
        <dbReference type="ChEBI" id="CHEBI:49883"/>
    </cofactor>
    <text evidence="14">Binds 1 [4Fe-4S] cluster per dimer.</text>
</comment>
<keyword evidence="18" id="KW-1185">Reference proteome</keyword>
<keyword evidence="6 14" id="KW-0547">Nucleotide-binding</keyword>
<evidence type="ECO:0000256" key="1">
    <source>
        <dbReference type="ARBA" id="ARBA00002234"/>
    </source>
</evidence>
<sequence>MRKFCIYGKGGIGKSTNVGNMAAALAEDGKKVLVVGCDPKADSTRTLMHGKINTVLDTFRDKGPEYMKIEDIVYEGFNGVYCVESGGPEPGVGCAGRGVITAVDMLDRLGVYDELKPDVVMYDILGDVVCGGFAMPLQKRLAEDVYIVTTCDPMAIYAANNICKGIQRYGNRGKIALGGIIYNGRSVVDEPEIIDKFVQGINTQVMGKIPMSNIITKAELRKQTTIEYAPDSEIANKFRELANAIYENKKTTIPTPLSEQGLDDLTESIEELVRKKYE</sequence>
<comment type="similarity">
    <text evidence="2 14 16">Belongs to the NifH/BchL/ChlL family.</text>
</comment>
<proteinExistence type="inferred from homology"/>
<dbReference type="HAMAP" id="MF_00533">
    <property type="entry name" value="NifH"/>
    <property type="match status" value="1"/>
</dbReference>
<dbReference type="NCBIfam" id="TIGR01287">
    <property type="entry name" value="nifH"/>
    <property type="match status" value="1"/>
</dbReference>
<keyword evidence="4 14" id="KW-0004">4Fe-4S</keyword>
<evidence type="ECO:0000256" key="10">
    <source>
        <dbReference type="ARBA" id="ARBA00023004"/>
    </source>
</evidence>
<keyword evidence="12 14" id="KW-0535">Nitrogen fixation</keyword>
<dbReference type="HOGENOM" id="CLU_059373_0_0_2"/>
<dbReference type="OrthoDB" id="145464at2157"/>
<evidence type="ECO:0000256" key="15">
    <source>
        <dbReference type="PIRSR" id="PIRSR605977-50"/>
    </source>
</evidence>
<dbReference type="GO" id="GO:0016163">
    <property type="term" value="F:nitrogenase activity"/>
    <property type="evidence" value="ECO:0007669"/>
    <property type="project" value="UniProtKB-UniRule"/>
</dbReference>
<keyword evidence="8 14" id="KW-0067">ATP-binding</keyword>
<dbReference type="GO" id="GO:0051539">
    <property type="term" value="F:4 iron, 4 sulfur cluster binding"/>
    <property type="evidence" value="ECO:0007669"/>
    <property type="project" value="UniProtKB-KW"/>
</dbReference>
<evidence type="ECO:0000256" key="16">
    <source>
        <dbReference type="RuleBase" id="RU003688"/>
    </source>
</evidence>
<evidence type="ECO:0000256" key="14">
    <source>
        <dbReference type="HAMAP-Rule" id="MF_00533"/>
    </source>
</evidence>
<dbReference type="InParanoid" id="D7DT99"/>
<dbReference type="PROSITE" id="PS00692">
    <property type="entry name" value="NIFH_FRXC_2"/>
    <property type="match status" value="1"/>
</dbReference>
<evidence type="ECO:0000256" key="5">
    <source>
        <dbReference type="ARBA" id="ARBA00022723"/>
    </source>
</evidence>
<feature type="binding site" evidence="14">
    <location>
        <position position="94"/>
    </location>
    <ligand>
        <name>[4Fe-4S] cluster</name>
        <dbReference type="ChEBI" id="CHEBI:49883"/>
        <note>ligand shared between dimeric partners</note>
    </ligand>
</feature>
<comment type="PTM">
    <text evidence="14">The reversible ADP-ribosylation of Arg-97 inactivates the nitrogenase reductase and regulates nitrogenase activity.</text>
</comment>
<keyword evidence="9 14" id="KW-0560">Oxidoreductase</keyword>
<dbReference type="PRINTS" id="PR00091">
    <property type="entry name" value="NITROGNASEII"/>
</dbReference>
<evidence type="ECO:0000256" key="9">
    <source>
        <dbReference type="ARBA" id="ARBA00023002"/>
    </source>
</evidence>
<dbReference type="GO" id="GO:0005524">
    <property type="term" value="F:ATP binding"/>
    <property type="evidence" value="ECO:0007669"/>
    <property type="project" value="UniProtKB-UniRule"/>
</dbReference>
<dbReference type="PROSITE" id="PS00746">
    <property type="entry name" value="NIFH_FRXC_1"/>
    <property type="match status" value="1"/>
</dbReference>
<evidence type="ECO:0000313" key="17">
    <source>
        <dbReference type="EMBL" id="ADI36359.1"/>
    </source>
</evidence>
<evidence type="ECO:0000256" key="4">
    <source>
        <dbReference type="ARBA" id="ARBA00022485"/>
    </source>
</evidence>
<dbReference type="EC" id="1.18.6.1" evidence="14"/>
<protein>
    <recommendedName>
        <fullName evidence="14">Nitrogenase iron protein</fullName>
        <ecNumber evidence="14">1.18.6.1</ecNumber>
    </recommendedName>
    <alternativeName>
        <fullName evidence="14">Nitrogenase Fe protein</fullName>
    </alternativeName>
    <alternativeName>
        <fullName evidence="14">Nitrogenase component II</fullName>
    </alternativeName>
    <alternativeName>
        <fullName evidence="14">Nitrogenase reductase</fullName>
    </alternativeName>
</protein>
<dbReference type="InterPro" id="IPR027417">
    <property type="entry name" value="P-loop_NTPase"/>
</dbReference>
<dbReference type="PANTHER" id="PTHR42864:SF2">
    <property type="entry name" value="LIGHT-INDEPENDENT PROTOCHLOROPHYLLIDE REDUCTASE IRON-SULFUR ATP-BINDING PROTEIN"/>
    <property type="match status" value="1"/>
</dbReference>
<keyword evidence="5 14" id="KW-0479">Metal-binding</keyword>
<comment type="catalytic activity">
    <reaction evidence="13 14">
        <text>N2 + 8 reduced [2Fe-2S]-[ferredoxin] + 16 ATP + 16 H2O = H2 + 8 oxidized [2Fe-2S]-[ferredoxin] + 2 NH4(+) + 16 ADP + 16 phosphate + 6 H(+)</text>
        <dbReference type="Rhea" id="RHEA:21448"/>
        <dbReference type="Rhea" id="RHEA-COMP:10000"/>
        <dbReference type="Rhea" id="RHEA-COMP:10001"/>
        <dbReference type="ChEBI" id="CHEBI:15377"/>
        <dbReference type="ChEBI" id="CHEBI:15378"/>
        <dbReference type="ChEBI" id="CHEBI:17997"/>
        <dbReference type="ChEBI" id="CHEBI:18276"/>
        <dbReference type="ChEBI" id="CHEBI:28938"/>
        <dbReference type="ChEBI" id="CHEBI:30616"/>
        <dbReference type="ChEBI" id="CHEBI:33737"/>
        <dbReference type="ChEBI" id="CHEBI:33738"/>
        <dbReference type="ChEBI" id="CHEBI:43474"/>
        <dbReference type="ChEBI" id="CHEBI:456216"/>
        <dbReference type="EC" id="1.18.6.1"/>
    </reaction>
</comment>
<dbReference type="EMBL" id="CP002057">
    <property type="protein sequence ID" value="ADI36359.1"/>
    <property type="molecule type" value="Genomic_DNA"/>
</dbReference>
<evidence type="ECO:0000256" key="12">
    <source>
        <dbReference type="ARBA" id="ARBA00023231"/>
    </source>
</evidence>
<dbReference type="SUPFAM" id="SSF52540">
    <property type="entry name" value="P-loop containing nucleoside triphosphate hydrolases"/>
    <property type="match status" value="1"/>
</dbReference>
<evidence type="ECO:0000313" key="18">
    <source>
        <dbReference type="Proteomes" id="UP000007722"/>
    </source>
</evidence>
<name>D7DT99_METV3</name>
<organism evidence="17 18">
    <name type="scientific">Methanococcus voltae (strain ATCC BAA-1334 / A3)</name>
    <dbReference type="NCBI Taxonomy" id="456320"/>
    <lineage>
        <taxon>Archaea</taxon>
        <taxon>Methanobacteriati</taxon>
        <taxon>Methanobacteriota</taxon>
        <taxon>Methanomada group</taxon>
        <taxon>Methanococci</taxon>
        <taxon>Methanococcales</taxon>
        <taxon>Methanococcaceae</taxon>
        <taxon>Methanococcus</taxon>
    </lineage>
</organism>
<dbReference type="PANTHER" id="PTHR42864">
    <property type="entry name" value="LIGHT-INDEPENDENT PROTOCHLOROPHYLLIDE REDUCTASE IRON-SULFUR ATP-BINDING PROTEIN"/>
    <property type="match status" value="1"/>
</dbReference>
<dbReference type="PIRSF" id="PIRSF000363">
    <property type="entry name" value="Nitrogenase_iron"/>
    <property type="match status" value="1"/>
</dbReference>
<keyword evidence="7 14" id="KW-0013">ADP-ribosylation</keyword>
<dbReference type="Pfam" id="PF00142">
    <property type="entry name" value="Fer4_NifH"/>
    <property type="match status" value="1"/>
</dbReference>
<accession>D7DT99</accession>
<keyword evidence="10 14" id="KW-0408">Iron</keyword>
<keyword evidence="11 14" id="KW-0411">Iron-sulfur</keyword>
<evidence type="ECO:0000256" key="7">
    <source>
        <dbReference type="ARBA" id="ARBA00022765"/>
    </source>
</evidence>
<dbReference type="InterPro" id="IPR005977">
    <property type="entry name" value="Nitrogenase_Fe_NifH"/>
</dbReference>
<dbReference type="STRING" id="456320.Mvol_0700"/>
<dbReference type="InterPro" id="IPR000392">
    <property type="entry name" value="NifH/frxC"/>
</dbReference>